<dbReference type="Pfam" id="PF12969">
    <property type="entry name" value="DUF3857"/>
    <property type="match status" value="1"/>
</dbReference>
<organism evidence="3 4">
    <name type="scientific">Faecalibacter macacae</name>
    <dbReference type="NCBI Taxonomy" id="1859289"/>
    <lineage>
        <taxon>Bacteria</taxon>
        <taxon>Pseudomonadati</taxon>
        <taxon>Bacteroidota</taxon>
        <taxon>Flavobacteriia</taxon>
        <taxon>Flavobacteriales</taxon>
        <taxon>Weeksellaceae</taxon>
        <taxon>Faecalibacter</taxon>
    </lineage>
</organism>
<dbReference type="Proteomes" id="UP000275348">
    <property type="component" value="Unassembled WGS sequence"/>
</dbReference>
<gene>
    <name evidence="3" type="ORF">EAH69_04620</name>
</gene>
<dbReference type="InterPro" id="IPR038765">
    <property type="entry name" value="Papain-like_cys_pep_sf"/>
</dbReference>
<evidence type="ECO:0000313" key="4">
    <source>
        <dbReference type="Proteomes" id="UP000275348"/>
    </source>
</evidence>
<comment type="caution">
    <text evidence="3">The sequence shown here is derived from an EMBL/GenBank/DDBJ whole genome shotgun (WGS) entry which is preliminary data.</text>
</comment>
<evidence type="ECO:0000256" key="1">
    <source>
        <dbReference type="SAM" id="SignalP"/>
    </source>
</evidence>
<proteinExistence type="predicted"/>
<reference evidence="3 4" key="1">
    <citation type="submission" date="2018-10" db="EMBL/GenBank/DDBJ databases">
        <authorList>
            <person name="Chen X."/>
        </authorList>
    </citation>
    <scope>NUCLEOTIDE SEQUENCE [LARGE SCALE GENOMIC DNA]</scope>
    <source>
        <strain evidence="3 4">YIM 102668</strain>
    </source>
</reference>
<feature type="domain" description="DUF3857" evidence="2">
    <location>
        <begin position="53"/>
        <end position="211"/>
    </location>
</feature>
<dbReference type="Gene3D" id="2.60.120.1130">
    <property type="match status" value="1"/>
</dbReference>
<dbReference type="AlphaFoldDB" id="A0A3L9MF91"/>
<feature type="signal peptide" evidence="1">
    <location>
        <begin position="1"/>
        <end position="18"/>
    </location>
</feature>
<accession>A0A3L9MF91</accession>
<dbReference type="Gene3D" id="2.60.40.3140">
    <property type="match status" value="1"/>
</dbReference>
<protein>
    <submittedName>
        <fullName evidence="3">DUF3857 domain-containing protein</fullName>
    </submittedName>
</protein>
<name>A0A3L9MF91_9FLAO</name>
<feature type="chain" id="PRO_5017991728" evidence="1">
    <location>
        <begin position="19"/>
        <end position="630"/>
    </location>
</feature>
<dbReference type="OrthoDB" id="8595007at2"/>
<keyword evidence="4" id="KW-1185">Reference proteome</keyword>
<dbReference type="InterPro" id="IPR024618">
    <property type="entry name" value="DUF3857"/>
</dbReference>
<dbReference type="SUPFAM" id="SSF54001">
    <property type="entry name" value="Cysteine proteinases"/>
    <property type="match status" value="1"/>
</dbReference>
<sequence>MNKFLPSTLLLLPFSLFAQFFPIDQISPELKKDAYAVIRSDKTDIQLNSINEYKHTNEVIISVLDKSGDSYVDAYQFYDPNTKIDLFEAEIFDGNGKSIKKFKSKDLSDASAVSGGQLYTDNRVKYLEFTPTFYPYTIRYKVTTTNKNTLFFPRWSPISNNNLAIESSLYTFTNNSSATIRHLENNLDGFEISKNNTDKSYTYELKNLKPIQSEDIMINWRKIAPNVVFASNQINIDGTQGSFDNWNDYGRWSYKNLINGKLDFTPTQKTHFQNLVKDAKTEKEKVAILYQYMQKKVRYIGVQLGIGGLSPFPNSYVESKSYGDCKALSNYMIGMLDAVGIKGYHTVLYADNASVDIDEKMMYQQGNHMIVYVPLADEDIWVEATSQTSPFNHLGQFSGNRKVYIFDDNGGKIIPSQTFDHNNNILTTKGKIEITIEGNAKINLHETSQGLFYDDNSHVKTLLHKDQVDYFKRKFPVLAQPNIENIKFENDWENANFETFLNVSSSNFAKKQGNNLIFNLIPANNETTTIKKAKNRTYDFQISRGYTDVMEFEITVPANVKGTIHLAPISIKSEFGSYDLTVEKTANNKYILKRTYQQIKGSYDKEKFNDYVEFRRQVSANDNIKTLLEF</sequence>
<keyword evidence="1" id="KW-0732">Signal</keyword>
<dbReference type="RefSeq" id="WP_121934016.1">
    <property type="nucleotide sequence ID" value="NZ_RDOJ01000004.1"/>
</dbReference>
<dbReference type="EMBL" id="RDOJ01000004">
    <property type="protein sequence ID" value="RLZ11710.1"/>
    <property type="molecule type" value="Genomic_DNA"/>
</dbReference>
<dbReference type="Gene3D" id="3.10.620.30">
    <property type="match status" value="1"/>
</dbReference>
<evidence type="ECO:0000313" key="3">
    <source>
        <dbReference type="EMBL" id="RLZ11710.1"/>
    </source>
</evidence>
<evidence type="ECO:0000259" key="2">
    <source>
        <dbReference type="Pfam" id="PF12969"/>
    </source>
</evidence>